<dbReference type="Pfam" id="PF02719">
    <property type="entry name" value="Polysacc_synt_2"/>
    <property type="match status" value="1"/>
</dbReference>
<keyword evidence="4" id="KW-1185">Reference proteome</keyword>
<dbReference type="AlphaFoldDB" id="A0A968KUV8"/>
<feature type="domain" description="Polysaccharide biosynthesis protein CapD-like" evidence="2">
    <location>
        <begin position="145"/>
        <end position="432"/>
    </location>
</feature>
<dbReference type="Gene3D" id="3.40.50.720">
    <property type="entry name" value="NAD(P)-binding Rossmann-like Domain"/>
    <property type="match status" value="1"/>
</dbReference>
<sequence length="491" mass="55200">MSSSGHYILGSNATAYHLAIMMQQLSPKLSITLIVDPDLSHQQLPDACNFPILQGNYQTILPELNYHFDFTITLDNISTQTLADLFHQLKNHGFKHTAYLPTLHHLPQLPIWLSSQQISSEHFLGRPSVSFPLDTHLSYLQHKDILVTGAGGSIGSELAKQLLRAQPKTIYLFGHGETSIYHTEKEVRKLQQHGLSPATTIRPIIGEMQDKAYMHYLIQRIKPHAIFHCAAHKHVPLMEINPIEAIKNNVFGLHHLVEAAKHFPPERFVLISTDKAVDPSNIYGASKALSEEILLQANHQGFPFFVVRFGNVLGSRGSILPLFQEQILKGGPLTITDARMQRYWMTIPEATSLVLMAGGVPNPKALYLLDMGTPIKTLTIAKQMAKLYGFDVDKGDIDLQYIGLRPGETLEEQLTSKQEMISATDYPKLLQVTKEQEILTPQALEALLQELQSVCFFCDQKPSAFRSYTQLLTILRRIFPQLQSDDTGDWL</sequence>
<dbReference type="InterPro" id="IPR036291">
    <property type="entry name" value="NAD(P)-bd_dom_sf"/>
</dbReference>
<evidence type="ECO:0000313" key="3">
    <source>
        <dbReference type="EMBL" id="NIZ69964.1"/>
    </source>
</evidence>
<organism evidence="3 4">
    <name type="scientific">Entomospira culicis</name>
    <dbReference type="NCBI Taxonomy" id="2719989"/>
    <lineage>
        <taxon>Bacteria</taxon>
        <taxon>Pseudomonadati</taxon>
        <taxon>Spirochaetota</taxon>
        <taxon>Spirochaetia</taxon>
        <taxon>Spirochaetales</taxon>
        <taxon>Spirochaetaceae</taxon>
        <taxon>Entomospira</taxon>
    </lineage>
</organism>
<dbReference type="Proteomes" id="UP000778951">
    <property type="component" value="Unassembled WGS sequence"/>
</dbReference>
<protein>
    <submittedName>
        <fullName evidence="3">Polysaccharide biosynthesis protein</fullName>
    </submittedName>
</protein>
<evidence type="ECO:0000256" key="1">
    <source>
        <dbReference type="ARBA" id="ARBA00007430"/>
    </source>
</evidence>
<dbReference type="CDD" id="cd05237">
    <property type="entry name" value="UDP_invert_4-6DH_SDR_e"/>
    <property type="match status" value="1"/>
</dbReference>
<dbReference type="RefSeq" id="WP_167696032.1">
    <property type="nucleotide sequence ID" value="NZ_CP118181.1"/>
</dbReference>
<reference evidence="3" key="1">
    <citation type="submission" date="2020-03" db="EMBL/GenBank/DDBJ databases">
        <title>Spirochaetal bacteria isolated from arthropods constitute a novel genus Entomospira genus novum within the order Spirochaetales.</title>
        <authorList>
            <person name="Grana-Miraglia L."/>
            <person name="Sikutova S."/>
            <person name="Fingerle V."/>
            <person name="Sing A."/>
            <person name="Castillo-Ramirez S."/>
            <person name="Margos G."/>
            <person name="Rudolf I."/>
        </authorList>
    </citation>
    <scope>NUCLEOTIDE SEQUENCE</scope>
    <source>
        <strain evidence="3">BR149</strain>
    </source>
</reference>
<comment type="caution">
    <text evidence="3">The sequence shown here is derived from an EMBL/GenBank/DDBJ whole genome shotgun (WGS) entry which is preliminary data.</text>
</comment>
<dbReference type="EMBL" id="JAATLM010000001">
    <property type="protein sequence ID" value="NIZ69964.1"/>
    <property type="molecule type" value="Genomic_DNA"/>
</dbReference>
<accession>A0A968KUV8</accession>
<dbReference type="InterPro" id="IPR003869">
    <property type="entry name" value="Polysac_CapD-like"/>
</dbReference>
<dbReference type="PANTHER" id="PTHR43318">
    <property type="entry name" value="UDP-N-ACETYLGLUCOSAMINE 4,6-DEHYDRATASE"/>
    <property type="match status" value="1"/>
</dbReference>
<comment type="similarity">
    <text evidence="1">Belongs to the polysaccharide synthase family.</text>
</comment>
<evidence type="ECO:0000259" key="2">
    <source>
        <dbReference type="Pfam" id="PF02719"/>
    </source>
</evidence>
<dbReference type="PANTHER" id="PTHR43318:SF1">
    <property type="entry name" value="POLYSACCHARIDE BIOSYNTHESIS PROTEIN EPSC-RELATED"/>
    <property type="match status" value="1"/>
</dbReference>
<name>A0A968KUV8_9SPIO</name>
<gene>
    <name evidence="3" type="ORF">HCT48_07060</name>
</gene>
<dbReference type="SUPFAM" id="SSF51735">
    <property type="entry name" value="NAD(P)-binding Rossmann-fold domains"/>
    <property type="match status" value="1"/>
</dbReference>
<proteinExistence type="inferred from homology"/>
<evidence type="ECO:0000313" key="4">
    <source>
        <dbReference type="Proteomes" id="UP000778951"/>
    </source>
</evidence>
<dbReference type="InterPro" id="IPR051203">
    <property type="entry name" value="Polysaccharide_Synthase-Rel"/>
</dbReference>